<reference evidence="2 3" key="1">
    <citation type="submission" date="2019-11" db="EMBL/GenBank/DDBJ databases">
        <authorList>
            <person name="Holert J."/>
        </authorList>
    </citation>
    <scope>NUCLEOTIDE SEQUENCE [LARGE SCALE GENOMIC DNA]</scope>
    <source>
        <strain evidence="2">SB11_3</strain>
    </source>
</reference>
<dbReference type="GO" id="GO:0005829">
    <property type="term" value="C:cytosol"/>
    <property type="evidence" value="ECO:0007669"/>
    <property type="project" value="TreeGrafter"/>
</dbReference>
<keyword evidence="3" id="KW-1185">Reference proteome</keyword>
<evidence type="ECO:0000256" key="1">
    <source>
        <dbReference type="HAMAP-Rule" id="MF_02216"/>
    </source>
</evidence>
<feature type="coiled-coil region" evidence="1">
    <location>
        <begin position="64"/>
        <end position="91"/>
    </location>
</feature>
<sequence length="101" mass="11236">MVKPPFPPFSQDVINNIAEQAGKLLPGEKSREELHRSVMLVVQNTLAKLDLVTREEFDAQASVLQKTRAKVDALEKQLATLMDELNQEQDGDASEEAESKS</sequence>
<name>A0A5S9MR43_9GAMM</name>
<evidence type="ECO:0000313" key="2">
    <source>
        <dbReference type="EMBL" id="CAA0079003.1"/>
    </source>
</evidence>
<dbReference type="PANTHER" id="PTHR38040:SF1">
    <property type="entry name" value="UBIQUINONE BIOSYNTHESIS ACCESSORY FACTOR UBIK"/>
    <property type="match status" value="1"/>
</dbReference>
<comment type="subcellular location">
    <subcellularLocation>
        <location evidence="1">Cytoplasm</location>
    </subcellularLocation>
</comment>
<dbReference type="UniPathway" id="UPA00232"/>
<proteinExistence type="inferred from homology"/>
<evidence type="ECO:0000313" key="3">
    <source>
        <dbReference type="Proteomes" id="UP000441399"/>
    </source>
</evidence>
<accession>A0A5S9MR43</accession>
<dbReference type="InterPro" id="IPR007475">
    <property type="entry name" value="UbiK"/>
</dbReference>
<comment type="function">
    <text evidence="1">Required for efficient ubiquinone (coenzyme Q) biosynthesis. UbiK is probably an accessory factor of Ubi enzymes and facilitates ubiquinone biosynthesis by acting as an assembly factor, a targeting factor, or both.</text>
</comment>
<keyword evidence="1" id="KW-0175">Coiled coil</keyword>
<gene>
    <name evidence="2" type="primary">yqiC</name>
    <name evidence="1" type="synonym">ubiK</name>
    <name evidence="2" type="ORF">OPDIPICF_00061</name>
</gene>
<comment type="similarity">
    <text evidence="1">Belongs to the UbiK family.</text>
</comment>
<dbReference type="EMBL" id="CACSIO010000001">
    <property type="protein sequence ID" value="CAA0079003.1"/>
    <property type="molecule type" value="Genomic_DNA"/>
</dbReference>
<keyword evidence="1" id="KW-0831">Ubiquinone biosynthesis</keyword>
<dbReference type="OrthoDB" id="5297354at2"/>
<protein>
    <recommendedName>
        <fullName evidence="1">Ubiquinone biosynthesis accessory factor UbiK</fullName>
    </recommendedName>
</protein>
<dbReference type="Proteomes" id="UP000441399">
    <property type="component" value="Unassembled WGS sequence"/>
</dbReference>
<dbReference type="AlphaFoldDB" id="A0A5S9MR43"/>
<dbReference type="HAMAP" id="MF_02216">
    <property type="entry name" value="UbiK"/>
    <property type="match status" value="1"/>
</dbReference>
<keyword evidence="1" id="KW-0963">Cytoplasm</keyword>
<organism evidence="2 3">
    <name type="scientific">BD1-7 clade bacterium</name>
    <dbReference type="NCBI Taxonomy" id="2029982"/>
    <lineage>
        <taxon>Bacteria</taxon>
        <taxon>Pseudomonadati</taxon>
        <taxon>Pseudomonadota</taxon>
        <taxon>Gammaproteobacteria</taxon>
        <taxon>Cellvibrionales</taxon>
        <taxon>Spongiibacteraceae</taxon>
        <taxon>BD1-7 clade</taxon>
    </lineage>
</organism>
<dbReference type="GO" id="GO:0006744">
    <property type="term" value="P:ubiquinone biosynthetic process"/>
    <property type="evidence" value="ECO:0007669"/>
    <property type="project" value="UniProtKB-UniRule"/>
</dbReference>
<dbReference type="PANTHER" id="PTHR38040">
    <property type="entry name" value="UBIQUINONE BIOSYNTHESIS ACCESSORY FACTOR UBIK"/>
    <property type="match status" value="1"/>
</dbReference>
<comment type="pathway">
    <text evidence="1">Cofactor biosynthesis; ubiquinone biosynthesis.</text>
</comment>
<dbReference type="Pfam" id="PF04380">
    <property type="entry name" value="BMFP"/>
    <property type="match status" value="1"/>
</dbReference>